<feature type="chain" id="PRO_5041348073" description="MD-2-related lipid-recognition domain-containing protein" evidence="4">
    <location>
        <begin position="24"/>
        <end position="158"/>
    </location>
</feature>
<reference evidence="6" key="1">
    <citation type="journal article" date="2023" name="G3 (Bethesda)">
        <title>Whole genome assemblies of Zophobas morio and Tenebrio molitor.</title>
        <authorList>
            <person name="Kaur S."/>
            <person name="Stinson S.A."/>
            <person name="diCenzo G.C."/>
        </authorList>
    </citation>
    <scope>NUCLEOTIDE SEQUENCE</scope>
    <source>
        <strain evidence="6">QUZm001</strain>
    </source>
</reference>
<proteinExistence type="inferred from homology"/>
<dbReference type="SMART" id="SM00737">
    <property type="entry name" value="ML"/>
    <property type="match status" value="1"/>
</dbReference>
<comment type="similarity">
    <text evidence="2">Belongs to the NPC2 family.</text>
</comment>
<evidence type="ECO:0000313" key="7">
    <source>
        <dbReference type="Proteomes" id="UP001168821"/>
    </source>
</evidence>
<feature type="signal peptide" evidence="4">
    <location>
        <begin position="1"/>
        <end position="23"/>
    </location>
</feature>
<keyword evidence="7" id="KW-1185">Reference proteome</keyword>
<evidence type="ECO:0000256" key="4">
    <source>
        <dbReference type="SAM" id="SignalP"/>
    </source>
</evidence>
<evidence type="ECO:0000256" key="1">
    <source>
        <dbReference type="ARBA" id="ARBA00004613"/>
    </source>
</evidence>
<dbReference type="InterPro" id="IPR014756">
    <property type="entry name" value="Ig_E-set"/>
</dbReference>
<dbReference type="Pfam" id="PF02221">
    <property type="entry name" value="E1_DerP2_DerF2"/>
    <property type="match status" value="1"/>
</dbReference>
<protein>
    <recommendedName>
        <fullName evidence="5">MD-2-related lipid-recognition domain-containing protein</fullName>
    </recommendedName>
</protein>
<dbReference type="FunFam" id="2.60.40.770:FF:000001">
    <property type="entry name" value="NPC intracellular cholesterol transporter 2"/>
    <property type="match status" value="1"/>
</dbReference>
<dbReference type="GO" id="GO:0005576">
    <property type="term" value="C:extracellular region"/>
    <property type="evidence" value="ECO:0007669"/>
    <property type="project" value="UniProtKB-SubCell"/>
</dbReference>
<evidence type="ECO:0000259" key="5">
    <source>
        <dbReference type="SMART" id="SM00737"/>
    </source>
</evidence>
<dbReference type="AlphaFoldDB" id="A0AA38IP90"/>
<dbReference type="InterPro" id="IPR003172">
    <property type="entry name" value="ML_dom"/>
</dbReference>
<dbReference type="EMBL" id="JALNTZ010000004">
    <property type="protein sequence ID" value="KAJ3656864.1"/>
    <property type="molecule type" value="Genomic_DNA"/>
</dbReference>
<evidence type="ECO:0000256" key="3">
    <source>
        <dbReference type="ARBA" id="ARBA00022525"/>
    </source>
</evidence>
<comment type="subcellular location">
    <subcellularLocation>
        <location evidence="1">Secreted</location>
    </subcellularLocation>
</comment>
<evidence type="ECO:0000256" key="2">
    <source>
        <dbReference type="ARBA" id="ARBA00006370"/>
    </source>
</evidence>
<keyword evidence="3" id="KW-0964">Secreted</keyword>
<name>A0AA38IP90_9CUCU</name>
<evidence type="ECO:0000313" key="6">
    <source>
        <dbReference type="EMBL" id="KAJ3656864.1"/>
    </source>
</evidence>
<feature type="domain" description="MD-2-related lipid-recognition" evidence="5">
    <location>
        <begin position="26"/>
        <end position="152"/>
    </location>
</feature>
<dbReference type="Gene3D" id="2.60.40.770">
    <property type="match status" value="1"/>
</dbReference>
<organism evidence="6 7">
    <name type="scientific">Zophobas morio</name>
    <dbReference type="NCBI Taxonomy" id="2755281"/>
    <lineage>
        <taxon>Eukaryota</taxon>
        <taxon>Metazoa</taxon>
        <taxon>Ecdysozoa</taxon>
        <taxon>Arthropoda</taxon>
        <taxon>Hexapoda</taxon>
        <taxon>Insecta</taxon>
        <taxon>Pterygota</taxon>
        <taxon>Neoptera</taxon>
        <taxon>Endopterygota</taxon>
        <taxon>Coleoptera</taxon>
        <taxon>Polyphaga</taxon>
        <taxon>Cucujiformia</taxon>
        <taxon>Tenebrionidae</taxon>
        <taxon>Zophobas</taxon>
    </lineage>
</organism>
<accession>A0AA38IP90</accession>
<comment type="caution">
    <text evidence="6">The sequence shown here is derived from an EMBL/GenBank/DDBJ whole genome shotgun (WGS) entry which is preliminary data.</text>
</comment>
<gene>
    <name evidence="6" type="ORF">Zmor_015909</name>
</gene>
<keyword evidence="4" id="KW-0732">Signal</keyword>
<sequence length="158" mass="17797">MPIPNPKIIFAIIYFSYMISVRATNVTQCTLFTDVPVPDNVEIGNCDEPPCIVPINSTINIAMNFTSPRTLGNIFPIAIGDTFNSVINFPLEEEDACDGIVNTECPLEEGEDVEYKSQISVSSDFGEIYFSLEYYLFDRDAENFFECFKVDIQMVLTD</sequence>
<dbReference type="Proteomes" id="UP001168821">
    <property type="component" value="Unassembled WGS sequence"/>
</dbReference>
<dbReference type="SUPFAM" id="SSF81296">
    <property type="entry name" value="E set domains"/>
    <property type="match status" value="1"/>
</dbReference>